<dbReference type="PANTHER" id="PTHR11207">
    <property type="entry name" value="RIBONUCLEASE III"/>
    <property type="match status" value="1"/>
</dbReference>
<evidence type="ECO:0000313" key="9">
    <source>
        <dbReference type="EMBL" id="THV08185.1"/>
    </source>
</evidence>
<dbReference type="PROSITE" id="PS50142">
    <property type="entry name" value="RNASE_3_2"/>
    <property type="match status" value="1"/>
</dbReference>
<feature type="region of interest" description="Disordered" evidence="6">
    <location>
        <begin position="235"/>
        <end position="278"/>
    </location>
</feature>
<dbReference type="OrthoDB" id="2392202at2759"/>
<dbReference type="EMBL" id="ML179035">
    <property type="protein sequence ID" value="THV08185.1"/>
    <property type="molecule type" value="Genomic_DNA"/>
</dbReference>
<keyword evidence="1" id="KW-0540">Nuclease</keyword>
<feature type="region of interest" description="Disordered" evidence="6">
    <location>
        <begin position="1"/>
        <end position="24"/>
    </location>
</feature>
<feature type="region of interest" description="Disordered" evidence="6">
    <location>
        <begin position="35"/>
        <end position="54"/>
    </location>
</feature>
<dbReference type="Pfam" id="PF00035">
    <property type="entry name" value="dsrm"/>
    <property type="match status" value="1"/>
</dbReference>
<dbReference type="GO" id="GO:0004525">
    <property type="term" value="F:ribonuclease III activity"/>
    <property type="evidence" value="ECO:0007669"/>
    <property type="project" value="InterPro"/>
</dbReference>
<accession>A0A4S8MY47</accession>
<evidence type="ECO:0000256" key="1">
    <source>
        <dbReference type="ARBA" id="ARBA00022722"/>
    </source>
</evidence>
<organism evidence="9 10">
    <name type="scientific">Dendrothele bispora (strain CBS 962.96)</name>
    <dbReference type="NCBI Taxonomy" id="1314807"/>
    <lineage>
        <taxon>Eukaryota</taxon>
        <taxon>Fungi</taxon>
        <taxon>Dikarya</taxon>
        <taxon>Basidiomycota</taxon>
        <taxon>Agaricomycotina</taxon>
        <taxon>Agaricomycetes</taxon>
        <taxon>Agaricomycetidae</taxon>
        <taxon>Agaricales</taxon>
        <taxon>Agaricales incertae sedis</taxon>
        <taxon>Dendrothele</taxon>
    </lineage>
</organism>
<dbReference type="GO" id="GO:0006364">
    <property type="term" value="P:rRNA processing"/>
    <property type="evidence" value="ECO:0007669"/>
    <property type="project" value="TreeGrafter"/>
</dbReference>
<dbReference type="GO" id="GO:0034475">
    <property type="term" value="P:U4 snRNA 3'-end processing"/>
    <property type="evidence" value="ECO:0007669"/>
    <property type="project" value="TreeGrafter"/>
</dbReference>
<feature type="compositionally biased region" description="Low complexity" evidence="6">
    <location>
        <begin position="243"/>
        <end position="278"/>
    </location>
</feature>
<evidence type="ECO:0000256" key="6">
    <source>
        <dbReference type="SAM" id="MobiDB-lite"/>
    </source>
</evidence>
<evidence type="ECO:0000256" key="2">
    <source>
        <dbReference type="ARBA" id="ARBA00022759"/>
    </source>
</evidence>
<dbReference type="InterPro" id="IPR000999">
    <property type="entry name" value="RNase_III_dom"/>
</dbReference>
<feature type="domain" description="RNase III" evidence="8">
    <location>
        <begin position="19"/>
        <end position="143"/>
    </location>
</feature>
<dbReference type="InterPro" id="IPR014720">
    <property type="entry name" value="dsRBD_dom"/>
</dbReference>
<keyword evidence="4 5" id="KW-0694">RNA-binding</keyword>
<dbReference type="Pfam" id="PF14622">
    <property type="entry name" value="Ribonucleas_3_3"/>
    <property type="match status" value="1"/>
</dbReference>
<keyword evidence="10" id="KW-1185">Reference proteome</keyword>
<proteinExistence type="predicted"/>
<evidence type="ECO:0000259" key="8">
    <source>
        <dbReference type="PROSITE" id="PS50142"/>
    </source>
</evidence>
<protein>
    <submittedName>
        <fullName evidence="9">Ribonuclease III</fullName>
    </submittedName>
</protein>
<dbReference type="GO" id="GO:0003723">
    <property type="term" value="F:RNA binding"/>
    <property type="evidence" value="ECO:0007669"/>
    <property type="project" value="UniProtKB-UniRule"/>
</dbReference>
<dbReference type="SUPFAM" id="SSF69065">
    <property type="entry name" value="RNase III domain-like"/>
    <property type="match status" value="1"/>
</dbReference>
<dbReference type="PANTHER" id="PTHR11207:SF0">
    <property type="entry name" value="RIBONUCLEASE 3"/>
    <property type="match status" value="1"/>
</dbReference>
<dbReference type="AlphaFoldDB" id="A0A4S8MY47"/>
<evidence type="ECO:0000256" key="5">
    <source>
        <dbReference type="PROSITE-ProRule" id="PRU00266"/>
    </source>
</evidence>
<dbReference type="Proteomes" id="UP000297245">
    <property type="component" value="Unassembled WGS sequence"/>
</dbReference>
<name>A0A4S8MY47_DENBC</name>
<gene>
    <name evidence="9" type="ORF">K435DRAFT_2581</name>
</gene>
<sequence>MPGSQLDLSGLTLPPLPDIQSNEVRDQAFTHRSLYGRPGHLFEDPPDDPSPDNEKLEHIGDSIISLVVTMLLNDMYPRLKVGPATKARAMIVGNATLANISTAYKLHEQLRLHPSQKLILKQSVNVRADLFESFVGGLEKDQGLNAVQSWLRELFRPLCHQAYEKVKEYHGLSSTSSPSISPSEEQIDTLVRSPLSPARLPRGFPTDPTQAVTAETSGHLALFNQSIQKEGRTVEWTFPPLGPDGNPSGSDDGSSSSGSNTSGSISPTTSLDSASSSSQLGLSVTLRREVILHARKTTPMWFAKVTVDGEFFGSGKGVTKKAAKNEAAKMGLEKLGIQV</sequence>
<dbReference type="Gene3D" id="3.30.160.20">
    <property type="match status" value="1"/>
</dbReference>
<reference evidence="9 10" key="1">
    <citation type="journal article" date="2019" name="Nat. Ecol. Evol.">
        <title>Megaphylogeny resolves global patterns of mushroom evolution.</title>
        <authorList>
            <person name="Varga T."/>
            <person name="Krizsan K."/>
            <person name="Foldi C."/>
            <person name="Dima B."/>
            <person name="Sanchez-Garcia M."/>
            <person name="Sanchez-Ramirez S."/>
            <person name="Szollosi G.J."/>
            <person name="Szarkandi J.G."/>
            <person name="Papp V."/>
            <person name="Albert L."/>
            <person name="Andreopoulos W."/>
            <person name="Angelini C."/>
            <person name="Antonin V."/>
            <person name="Barry K.W."/>
            <person name="Bougher N.L."/>
            <person name="Buchanan P."/>
            <person name="Buyck B."/>
            <person name="Bense V."/>
            <person name="Catcheside P."/>
            <person name="Chovatia M."/>
            <person name="Cooper J."/>
            <person name="Damon W."/>
            <person name="Desjardin D."/>
            <person name="Finy P."/>
            <person name="Geml J."/>
            <person name="Haridas S."/>
            <person name="Hughes K."/>
            <person name="Justo A."/>
            <person name="Karasinski D."/>
            <person name="Kautmanova I."/>
            <person name="Kiss B."/>
            <person name="Kocsube S."/>
            <person name="Kotiranta H."/>
            <person name="LaButti K.M."/>
            <person name="Lechner B.E."/>
            <person name="Liimatainen K."/>
            <person name="Lipzen A."/>
            <person name="Lukacs Z."/>
            <person name="Mihaltcheva S."/>
            <person name="Morgado L.N."/>
            <person name="Niskanen T."/>
            <person name="Noordeloos M.E."/>
            <person name="Ohm R.A."/>
            <person name="Ortiz-Santana B."/>
            <person name="Ovrebo C."/>
            <person name="Racz N."/>
            <person name="Riley R."/>
            <person name="Savchenko A."/>
            <person name="Shiryaev A."/>
            <person name="Soop K."/>
            <person name="Spirin V."/>
            <person name="Szebenyi C."/>
            <person name="Tomsovsky M."/>
            <person name="Tulloss R.E."/>
            <person name="Uehling J."/>
            <person name="Grigoriev I.V."/>
            <person name="Vagvolgyi C."/>
            <person name="Papp T."/>
            <person name="Martin F.M."/>
            <person name="Miettinen O."/>
            <person name="Hibbett D.S."/>
            <person name="Nagy L.G."/>
        </authorList>
    </citation>
    <scope>NUCLEOTIDE SEQUENCE [LARGE SCALE GENOMIC DNA]</scope>
    <source>
        <strain evidence="9 10">CBS 962.96</strain>
    </source>
</reference>
<evidence type="ECO:0000256" key="3">
    <source>
        <dbReference type="ARBA" id="ARBA00022801"/>
    </source>
</evidence>
<feature type="domain" description="DRBM" evidence="7">
    <location>
        <begin position="266"/>
        <end position="337"/>
    </location>
</feature>
<dbReference type="Gene3D" id="1.10.1520.10">
    <property type="entry name" value="Ribonuclease III domain"/>
    <property type="match status" value="1"/>
</dbReference>
<evidence type="ECO:0000259" key="7">
    <source>
        <dbReference type="PROSITE" id="PS50137"/>
    </source>
</evidence>
<evidence type="ECO:0000256" key="4">
    <source>
        <dbReference type="ARBA" id="ARBA00022884"/>
    </source>
</evidence>
<dbReference type="GO" id="GO:0006369">
    <property type="term" value="P:termination of RNA polymerase II transcription"/>
    <property type="evidence" value="ECO:0007669"/>
    <property type="project" value="TreeGrafter"/>
</dbReference>
<dbReference type="PROSITE" id="PS50137">
    <property type="entry name" value="DS_RBD"/>
    <property type="match status" value="1"/>
</dbReference>
<keyword evidence="3" id="KW-0378">Hydrolase</keyword>
<dbReference type="SMART" id="SM00535">
    <property type="entry name" value="RIBOc"/>
    <property type="match status" value="1"/>
</dbReference>
<dbReference type="CDD" id="cd00593">
    <property type="entry name" value="RIBOc"/>
    <property type="match status" value="1"/>
</dbReference>
<keyword evidence="2" id="KW-0255">Endonuclease</keyword>
<evidence type="ECO:0000313" key="10">
    <source>
        <dbReference type="Proteomes" id="UP000297245"/>
    </source>
</evidence>
<dbReference type="GO" id="GO:0005654">
    <property type="term" value="C:nucleoplasm"/>
    <property type="evidence" value="ECO:0007669"/>
    <property type="project" value="TreeGrafter"/>
</dbReference>
<dbReference type="InterPro" id="IPR036389">
    <property type="entry name" value="RNase_III_sf"/>
</dbReference>
<dbReference type="SUPFAM" id="SSF54768">
    <property type="entry name" value="dsRNA-binding domain-like"/>
    <property type="match status" value="1"/>
</dbReference>